<dbReference type="InterPro" id="IPR021878">
    <property type="entry name" value="TgpA_N"/>
</dbReference>
<keyword evidence="2" id="KW-1133">Transmembrane helix</keyword>
<keyword evidence="5" id="KW-1185">Reference proteome</keyword>
<feature type="compositionally biased region" description="Polar residues" evidence="1">
    <location>
        <begin position="804"/>
        <end position="823"/>
    </location>
</feature>
<keyword evidence="2" id="KW-0472">Membrane</keyword>
<protein>
    <submittedName>
        <fullName evidence="4">Transglutaminase domain-containing protein</fullName>
    </submittedName>
</protein>
<dbReference type="EMBL" id="JAFCNB010000001">
    <property type="protein sequence ID" value="MBP2702357.1"/>
    <property type="molecule type" value="Genomic_DNA"/>
</dbReference>
<name>A0A941AH63_9ACTN</name>
<feature type="region of interest" description="Disordered" evidence="1">
    <location>
        <begin position="307"/>
        <end position="334"/>
    </location>
</feature>
<accession>A0A941AH63</accession>
<feature type="transmembrane region" description="Helical" evidence="2">
    <location>
        <begin position="219"/>
        <end position="237"/>
    </location>
</feature>
<feature type="transmembrane region" description="Helical" evidence="2">
    <location>
        <begin position="162"/>
        <end position="179"/>
    </location>
</feature>
<evidence type="ECO:0000313" key="5">
    <source>
        <dbReference type="Proteomes" id="UP000674234"/>
    </source>
</evidence>
<dbReference type="PANTHER" id="PTHR42736">
    <property type="entry name" value="PROTEIN-GLUTAMINE GAMMA-GLUTAMYLTRANSFERASE"/>
    <property type="match status" value="1"/>
</dbReference>
<dbReference type="SUPFAM" id="SSF54001">
    <property type="entry name" value="Cysteine proteinases"/>
    <property type="match status" value="1"/>
</dbReference>
<dbReference type="Gene3D" id="3.10.620.30">
    <property type="match status" value="1"/>
</dbReference>
<dbReference type="InterPro" id="IPR038765">
    <property type="entry name" value="Papain-like_cys_pep_sf"/>
</dbReference>
<feature type="transmembrane region" description="Helical" evidence="2">
    <location>
        <begin position="52"/>
        <end position="73"/>
    </location>
</feature>
<dbReference type="InterPro" id="IPR052901">
    <property type="entry name" value="Bact_TGase-like"/>
</dbReference>
<evidence type="ECO:0000256" key="2">
    <source>
        <dbReference type="SAM" id="Phobius"/>
    </source>
</evidence>
<reference evidence="4" key="1">
    <citation type="submission" date="2021-02" db="EMBL/GenBank/DDBJ databases">
        <title>Draft genome sequence of Microbispora sp. RL4-1S isolated from rice leaves in Thailand.</title>
        <authorList>
            <person name="Muangham S."/>
            <person name="Duangmal K."/>
        </authorList>
    </citation>
    <scope>NUCLEOTIDE SEQUENCE</scope>
    <source>
        <strain evidence="4">RL4-1S</strain>
    </source>
</reference>
<dbReference type="SMART" id="SM00460">
    <property type="entry name" value="TGc"/>
    <property type="match status" value="1"/>
</dbReference>
<organism evidence="4 5">
    <name type="scientific">Microbispora oryzae</name>
    <dbReference type="NCBI Taxonomy" id="2806554"/>
    <lineage>
        <taxon>Bacteria</taxon>
        <taxon>Bacillati</taxon>
        <taxon>Actinomycetota</taxon>
        <taxon>Actinomycetes</taxon>
        <taxon>Streptosporangiales</taxon>
        <taxon>Streptosporangiaceae</taxon>
        <taxon>Microbispora</taxon>
    </lineage>
</organism>
<dbReference type="PANTHER" id="PTHR42736:SF1">
    <property type="entry name" value="PROTEIN-GLUTAMINE GAMMA-GLUTAMYLTRANSFERASE"/>
    <property type="match status" value="1"/>
</dbReference>
<keyword evidence="2" id="KW-0812">Transmembrane</keyword>
<feature type="transmembrane region" description="Helical" evidence="2">
    <location>
        <begin position="139"/>
        <end position="156"/>
    </location>
</feature>
<proteinExistence type="predicted"/>
<dbReference type="AlphaFoldDB" id="A0A941AH63"/>
<dbReference type="Proteomes" id="UP000674234">
    <property type="component" value="Unassembled WGS sequence"/>
</dbReference>
<dbReference type="RefSeq" id="WP_210153664.1">
    <property type="nucleotide sequence ID" value="NZ_JAFCNB010000001.1"/>
</dbReference>
<feature type="region of interest" description="Disordered" evidence="1">
    <location>
        <begin position="804"/>
        <end position="835"/>
    </location>
</feature>
<feature type="region of interest" description="Disordered" evidence="1">
    <location>
        <begin position="566"/>
        <end position="595"/>
    </location>
</feature>
<sequence length="835" mass="87487">MRLPVAAGLATAAVTTTLYPLFDGGAWLWASMGAILVTTLVGTAATRLAAPAWVATVVMPFALLAYVTAAFAASDAWLWFIPTPGSVARLAALIGSGFDDIQRYAAPVPTHDGIVLLTVIGVGLIALLADLCAVRLRRAALAGLPLLALFTVPAAVLTEAIGWIAFVLAASGYTGLLVADGRERLSRWGSAVVVRRSRSTGKTAPRPDTGRLALSGKRIGVGAIALAILVPALLPALSPAPLFQFGVGNGLGGGSRNIGIPDAIAKLSGELSQQSNATVLTYSSSDDQPRYLRIYSLDVFDGVKWTSSGLRGRPQDRVSEGPLPPPPGLSVSAPAGWAQTTISISDDVGPLRFLPLPYPPERIQVDGDWRADQSTLVVFSTQDEAAGLEYRVVTKEPRLTPEQLTASPPRPDGERRFLDLPDALDPRVEALARRVAEGASSPYEKAVKLQEWFTKTGGFTYSLDASGSGARALARFVLQTRSGYCEQFASAMAAMARMLGIPARVAIGYTGGTKIGDVWTVRTHDAHAWPELYFEGVGWLRFEPTPSGAAGQGTAQAPAYSLPVVRTASPTAGPTPEATSTSDDSADAARSARRDSRAFDRDLGAVPVVADPGLTVAAKVGIGAAAVLLLALVPGVARLLTRVRRRRLVSRGSSGTEAAWRELCDTLTDFGMARRPEESPRALGRRLTERYELDARTAASLTRIVTAEERLRYAASPAADGPVPADLAGVRRGLAAGVSRARRIGAVIAPMSTLLRIGAAGERGLDLFDRLEGLRLWPARRSAAGGPALNRSALDGSALDGSARNGSALTGSTVNNAGNTSTVEGPAGRTEGARR</sequence>
<evidence type="ECO:0000256" key="1">
    <source>
        <dbReference type="SAM" id="MobiDB-lite"/>
    </source>
</evidence>
<gene>
    <name evidence="4" type="ORF">JOL79_00920</name>
</gene>
<feature type="transmembrane region" description="Helical" evidence="2">
    <location>
        <begin position="113"/>
        <end position="132"/>
    </location>
</feature>
<comment type="caution">
    <text evidence="4">The sequence shown here is derived from an EMBL/GenBank/DDBJ whole genome shotgun (WGS) entry which is preliminary data.</text>
</comment>
<evidence type="ECO:0000313" key="4">
    <source>
        <dbReference type="EMBL" id="MBP2702357.1"/>
    </source>
</evidence>
<dbReference type="InterPro" id="IPR002931">
    <property type="entry name" value="Transglutaminase-like"/>
</dbReference>
<evidence type="ECO:0000259" key="3">
    <source>
        <dbReference type="SMART" id="SM00460"/>
    </source>
</evidence>
<dbReference type="Pfam" id="PF01841">
    <property type="entry name" value="Transglut_core"/>
    <property type="match status" value="1"/>
</dbReference>
<dbReference type="Pfam" id="PF11992">
    <property type="entry name" value="TgpA_N"/>
    <property type="match status" value="1"/>
</dbReference>
<feature type="domain" description="Transglutaminase-like" evidence="3">
    <location>
        <begin position="477"/>
        <end position="546"/>
    </location>
</feature>